<dbReference type="PANTHER" id="PTHR43283:SF3">
    <property type="entry name" value="BETA-LACTAMASE FAMILY PROTEIN (AFU_ORTHOLOGUE AFUA_5G07500)"/>
    <property type="match status" value="1"/>
</dbReference>
<gene>
    <name evidence="2" type="ORF">Rhopal_000910-T1</name>
</gene>
<name>A0AAV5GDY2_9BASI</name>
<dbReference type="Proteomes" id="UP001342314">
    <property type="component" value="Unassembled WGS sequence"/>
</dbReference>
<dbReference type="InterPro" id="IPR001466">
    <property type="entry name" value="Beta-lactam-related"/>
</dbReference>
<protein>
    <recommendedName>
        <fullName evidence="1">Beta-lactamase-related domain-containing protein</fullName>
    </recommendedName>
</protein>
<evidence type="ECO:0000313" key="3">
    <source>
        <dbReference type="Proteomes" id="UP001342314"/>
    </source>
</evidence>
<sequence length="430" mass="46682">MSSASLQSLLEAAVARGAAPGLAAVAFNRDGAFAQAATGERSVNTHKPLTLDTVFWLASTSKTLVSLAALILAEKHAFDLDSHDDLVKIVPELGKDYPGTKVWDLFDGKDDEGNWKFKRAEVGITLRHLLTHTSGFNYSFVSEAGKWTDAELEKEGIFNMKGDLRGINVPREYEAGQGWSYGRGPGFIGLFITRKSGLTLRQALRALIFDPLGLAKDDIDTFLTPALRERYVDVAARHPVDGSFVSLPFHFETPQYEGDVPEGMSVLADAPACATLPAFAKILQAFLNDTKATPAHEPLLSPEAWAIASADDLEKRGLSVGQHPFVKAADPTLATTREKWAVPKDPASVKDDSLGFTLMQTAKHRFETSTGLQPGTLEWSGLANTYFFVDAARGLGAVVSGAFFPWGDPKMLDVRDEVFKWAGDNAPKVQ</sequence>
<keyword evidence="3" id="KW-1185">Reference proteome</keyword>
<dbReference type="AlphaFoldDB" id="A0AAV5GDY2"/>
<dbReference type="Gene3D" id="3.40.710.10">
    <property type="entry name" value="DD-peptidase/beta-lactamase superfamily"/>
    <property type="match status" value="1"/>
</dbReference>
<dbReference type="Pfam" id="PF00144">
    <property type="entry name" value="Beta-lactamase"/>
    <property type="match status" value="1"/>
</dbReference>
<proteinExistence type="predicted"/>
<dbReference type="PANTHER" id="PTHR43283">
    <property type="entry name" value="BETA-LACTAMASE-RELATED"/>
    <property type="match status" value="1"/>
</dbReference>
<dbReference type="InterPro" id="IPR050789">
    <property type="entry name" value="Diverse_Enzym_Activities"/>
</dbReference>
<comment type="caution">
    <text evidence="2">The sequence shown here is derived from an EMBL/GenBank/DDBJ whole genome shotgun (WGS) entry which is preliminary data.</text>
</comment>
<reference evidence="2 3" key="1">
    <citation type="submission" date="2021-12" db="EMBL/GenBank/DDBJ databases">
        <title>High titer production of polyol ester of fatty acids by Rhodotorula paludigena BS15 towards product separation-free biomass refinery.</title>
        <authorList>
            <person name="Mano J."/>
            <person name="Ono H."/>
            <person name="Tanaka T."/>
            <person name="Naito K."/>
            <person name="Sushida H."/>
            <person name="Ike M."/>
            <person name="Tokuyasu K."/>
            <person name="Kitaoka M."/>
        </authorList>
    </citation>
    <scope>NUCLEOTIDE SEQUENCE [LARGE SCALE GENOMIC DNA]</scope>
    <source>
        <strain evidence="2 3">BS15</strain>
    </source>
</reference>
<dbReference type="InterPro" id="IPR012338">
    <property type="entry name" value="Beta-lactam/transpept-like"/>
</dbReference>
<accession>A0AAV5GDY2</accession>
<feature type="domain" description="Beta-lactamase-related" evidence="1">
    <location>
        <begin position="7"/>
        <end position="399"/>
    </location>
</feature>
<evidence type="ECO:0000259" key="1">
    <source>
        <dbReference type="Pfam" id="PF00144"/>
    </source>
</evidence>
<organism evidence="2 3">
    <name type="scientific">Rhodotorula paludigena</name>
    <dbReference type="NCBI Taxonomy" id="86838"/>
    <lineage>
        <taxon>Eukaryota</taxon>
        <taxon>Fungi</taxon>
        <taxon>Dikarya</taxon>
        <taxon>Basidiomycota</taxon>
        <taxon>Pucciniomycotina</taxon>
        <taxon>Microbotryomycetes</taxon>
        <taxon>Sporidiobolales</taxon>
        <taxon>Sporidiobolaceae</taxon>
        <taxon>Rhodotorula</taxon>
    </lineage>
</organism>
<dbReference type="SUPFAM" id="SSF56601">
    <property type="entry name" value="beta-lactamase/transpeptidase-like"/>
    <property type="match status" value="1"/>
</dbReference>
<evidence type="ECO:0000313" key="2">
    <source>
        <dbReference type="EMBL" id="GJN87955.1"/>
    </source>
</evidence>
<dbReference type="EMBL" id="BQKY01000002">
    <property type="protein sequence ID" value="GJN87955.1"/>
    <property type="molecule type" value="Genomic_DNA"/>
</dbReference>